<dbReference type="NCBIfam" id="TIGR00553">
    <property type="entry name" value="pabB"/>
    <property type="match status" value="1"/>
</dbReference>
<comment type="caution">
    <text evidence="2">The sequence shown here is derived from an EMBL/GenBank/DDBJ whole genome shotgun (WGS) entry which is preliminary data.</text>
</comment>
<dbReference type="PRINTS" id="PR00095">
    <property type="entry name" value="ANTSNTHASEI"/>
</dbReference>
<dbReference type="InterPro" id="IPR015890">
    <property type="entry name" value="Chorismate_C"/>
</dbReference>
<accession>A0A2A5T6N8</accession>
<dbReference type="Pfam" id="PF00425">
    <property type="entry name" value="Chorismate_bind"/>
    <property type="match status" value="1"/>
</dbReference>
<organism evidence="2 3">
    <name type="scientific">Candidatus Enterovibrio escicola</name>
    <dbReference type="NCBI Taxonomy" id="1927127"/>
    <lineage>
        <taxon>Bacteria</taxon>
        <taxon>Pseudomonadati</taxon>
        <taxon>Pseudomonadota</taxon>
        <taxon>Gammaproteobacteria</taxon>
        <taxon>Vibrionales</taxon>
        <taxon>Vibrionaceae</taxon>
        <taxon>Enterovibrio</taxon>
    </lineage>
</organism>
<dbReference type="GO" id="GO:0000162">
    <property type="term" value="P:L-tryptophan biosynthetic process"/>
    <property type="evidence" value="ECO:0007669"/>
    <property type="project" value="TreeGrafter"/>
</dbReference>
<evidence type="ECO:0000259" key="1">
    <source>
        <dbReference type="Pfam" id="PF00425"/>
    </source>
</evidence>
<dbReference type="EMBL" id="NBYY01000009">
    <property type="protein sequence ID" value="PCS23811.1"/>
    <property type="molecule type" value="Genomic_DNA"/>
</dbReference>
<keyword evidence="2" id="KW-0808">Transferase</keyword>
<dbReference type="AlphaFoldDB" id="A0A2A5T6N8"/>
<dbReference type="InterPro" id="IPR019999">
    <property type="entry name" value="Anth_synth_I-like"/>
</dbReference>
<reference evidence="3" key="1">
    <citation type="submission" date="2017-04" db="EMBL/GenBank/DDBJ databases">
        <title>Genome evolution of the luminous symbionts of deep sea anglerfish.</title>
        <authorList>
            <person name="Hendry T.A."/>
        </authorList>
    </citation>
    <scope>NUCLEOTIDE SEQUENCE [LARGE SCALE GENOMIC DNA]</scope>
</reference>
<dbReference type="Gene3D" id="3.60.120.10">
    <property type="entry name" value="Anthranilate synthase"/>
    <property type="match status" value="1"/>
</dbReference>
<keyword evidence="3" id="KW-1185">Reference proteome</keyword>
<protein>
    <submittedName>
        <fullName evidence="2">Para-aminobenzoate synthase, aminase component</fullName>
        <ecNumber evidence="2">2.6.1.85</ecNumber>
    </submittedName>
</protein>
<dbReference type="GO" id="GO:0046820">
    <property type="term" value="F:4-amino-4-deoxychorismate synthase activity"/>
    <property type="evidence" value="ECO:0007669"/>
    <property type="project" value="UniProtKB-EC"/>
</dbReference>
<dbReference type="InterPro" id="IPR005801">
    <property type="entry name" value="ADC_synthase"/>
</dbReference>
<evidence type="ECO:0000313" key="3">
    <source>
        <dbReference type="Proteomes" id="UP000219020"/>
    </source>
</evidence>
<feature type="domain" description="Chorismate-utilising enzyme C-terminal" evidence="1">
    <location>
        <begin position="138"/>
        <end position="391"/>
    </location>
</feature>
<dbReference type="PANTHER" id="PTHR11236:SF50">
    <property type="entry name" value="AMINODEOXYCHORISMATE SYNTHASE COMPONENT 1"/>
    <property type="match status" value="1"/>
</dbReference>
<dbReference type="PANTHER" id="PTHR11236">
    <property type="entry name" value="AMINOBENZOATE/ANTHRANILATE SYNTHASE"/>
    <property type="match status" value="1"/>
</dbReference>
<dbReference type="Proteomes" id="UP000219020">
    <property type="component" value="Unassembled WGS sequence"/>
</dbReference>
<dbReference type="GeneID" id="66951172"/>
<dbReference type="SUPFAM" id="SSF56322">
    <property type="entry name" value="ADC synthase"/>
    <property type="match status" value="1"/>
</dbReference>
<name>A0A2A5T6N8_9GAMM</name>
<proteinExistence type="predicted"/>
<gene>
    <name evidence="2" type="ORF">BTN49_0780</name>
</gene>
<dbReference type="InterPro" id="IPR005802">
    <property type="entry name" value="ADC_synth_comp_1"/>
</dbReference>
<dbReference type="RefSeq" id="WP_158523592.1">
    <property type="nucleotide sequence ID" value="NZ_CAWNJE010000005.1"/>
</dbReference>
<keyword evidence="2" id="KW-0032">Aminotransferase</keyword>
<dbReference type="GO" id="GO:0009396">
    <property type="term" value="P:folic acid-containing compound biosynthetic process"/>
    <property type="evidence" value="ECO:0007669"/>
    <property type="project" value="InterPro"/>
</dbReference>
<dbReference type="EC" id="2.6.1.85" evidence="2"/>
<evidence type="ECO:0000313" key="2">
    <source>
        <dbReference type="EMBL" id="PCS23811.1"/>
    </source>
</evidence>
<sequence>MSSSDLIQIISEDNSVYAIFDDNKSCEIKSKNIILHSPSEHIIAFNEDEVLKAITKIDELKNNGLYLGGYISYEAGYSFVDKRISTSKKGSSQPLVNFYAFTEMVKLSKSNLNRLLIDSLKKDNQRLSIHNLTLNESKDKYNNSINKIIEYITSGDTYQVNYTLKYKFDLEGSPLALYASLRNRQSVNYGAFLNFKKEKILSISPELFIEKYAKSIKSKPMKGTARRGDSVEEDNRIIHFMRNDPKTISENIIIVDLIRNDLGRICDSGSIKVENVFEIQSFETVHQMVSTVRGKIDENISFLNVMKGIFPCGSITGAPKLRTMEIINELESEDRGVYTGAIGFIIPNNNFCFNVPIRTIRTLNGKCEMGIGSGITSDSHAEKEFDECLLKAKFLTERNDKFYLI</sequence>